<evidence type="ECO:0000313" key="1">
    <source>
        <dbReference type="EMBL" id="KAH9415649.1"/>
    </source>
</evidence>
<comment type="caution">
    <text evidence="1">The sequence shown here is derived from an EMBL/GenBank/DDBJ whole genome shotgun (WGS) entry which is preliminary data.</text>
</comment>
<dbReference type="EMBL" id="NJHN03000095">
    <property type="protein sequence ID" value="KAH9415649.1"/>
    <property type="molecule type" value="Genomic_DNA"/>
</dbReference>
<dbReference type="Proteomes" id="UP000887458">
    <property type="component" value="Unassembled WGS sequence"/>
</dbReference>
<organism evidence="1 2">
    <name type="scientific">Dermatophagoides pteronyssinus</name>
    <name type="common">European house dust mite</name>
    <dbReference type="NCBI Taxonomy" id="6956"/>
    <lineage>
        <taxon>Eukaryota</taxon>
        <taxon>Metazoa</taxon>
        <taxon>Ecdysozoa</taxon>
        <taxon>Arthropoda</taxon>
        <taxon>Chelicerata</taxon>
        <taxon>Arachnida</taxon>
        <taxon>Acari</taxon>
        <taxon>Acariformes</taxon>
        <taxon>Sarcoptiformes</taxon>
        <taxon>Astigmata</taxon>
        <taxon>Psoroptidia</taxon>
        <taxon>Analgoidea</taxon>
        <taxon>Pyroglyphidae</taxon>
        <taxon>Dermatophagoidinae</taxon>
        <taxon>Dermatophagoides</taxon>
    </lineage>
</organism>
<sequence>MPCFDIFLSLLDSINFQNISSRLRFTIILNLDESRFKCGLFNAHTQNTNVNVKKFYFLIITTH</sequence>
<reference evidence="1 2" key="2">
    <citation type="journal article" date="2022" name="Mol. Biol. Evol.">
        <title>Comparative Genomics Reveals Insights into the Divergent Evolution of Astigmatic Mites and Household Pest Adaptations.</title>
        <authorList>
            <person name="Xiong Q."/>
            <person name="Wan A.T."/>
            <person name="Liu X."/>
            <person name="Fung C.S."/>
            <person name="Xiao X."/>
            <person name="Malainual N."/>
            <person name="Hou J."/>
            <person name="Wang L."/>
            <person name="Wang M."/>
            <person name="Yang K.Y."/>
            <person name="Cui Y."/>
            <person name="Leung E.L."/>
            <person name="Nong W."/>
            <person name="Shin S.K."/>
            <person name="Au S.W."/>
            <person name="Jeong K.Y."/>
            <person name="Chew F.T."/>
            <person name="Hui J.H."/>
            <person name="Leung T.F."/>
            <person name="Tungtrongchitr A."/>
            <person name="Zhong N."/>
            <person name="Liu Z."/>
            <person name="Tsui S.K."/>
        </authorList>
    </citation>
    <scope>NUCLEOTIDE SEQUENCE [LARGE SCALE GENOMIC DNA]</scope>
    <source>
        <strain evidence="1">Derp</strain>
    </source>
</reference>
<name>A0ABQ8IZ94_DERPT</name>
<protein>
    <submittedName>
        <fullName evidence="1">Uncharacterized protein</fullName>
    </submittedName>
</protein>
<reference evidence="1 2" key="1">
    <citation type="journal article" date="2018" name="J. Allergy Clin. Immunol.">
        <title>High-quality assembly of Dermatophagoides pteronyssinus genome and transcriptome reveals a wide range of novel allergens.</title>
        <authorList>
            <person name="Liu X.Y."/>
            <person name="Yang K.Y."/>
            <person name="Wang M.Q."/>
            <person name="Kwok J.S."/>
            <person name="Zeng X."/>
            <person name="Yang Z."/>
            <person name="Xiao X.J."/>
            <person name="Lau C.P."/>
            <person name="Li Y."/>
            <person name="Huang Z.M."/>
            <person name="Ba J.G."/>
            <person name="Yim A.K."/>
            <person name="Ouyang C.Y."/>
            <person name="Ngai S.M."/>
            <person name="Chan T.F."/>
            <person name="Leung E.L."/>
            <person name="Liu L."/>
            <person name="Liu Z.G."/>
            <person name="Tsui S.K."/>
        </authorList>
    </citation>
    <scope>NUCLEOTIDE SEQUENCE [LARGE SCALE GENOMIC DNA]</scope>
    <source>
        <strain evidence="1">Derp</strain>
    </source>
</reference>
<proteinExistence type="predicted"/>
<evidence type="ECO:0000313" key="2">
    <source>
        <dbReference type="Proteomes" id="UP000887458"/>
    </source>
</evidence>
<gene>
    <name evidence="1" type="ORF">DERP_000138</name>
</gene>
<keyword evidence="2" id="KW-1185">Reference proteome</keyword>
<accession>A0ABQ8IZ94</accession>